<proteinExistence type="predicted"/>
<sequence length="234" mass="26710">MVLVAKVFELKEPIELTLAARKLRSFREEEPHGSGQETKKLTTEIIEPKLEGDSFSAIFSKDFVISRYYKRGLVETVVTEEVPFWIKRYKDRLFLIVLAPSKARGVKKLLTNYVANKLSDILFIRTGAIVETKISHETLKELHESNPHATKLIWFDNVDIPGVGKLALAGSGLADTKLYREYLEHGKLWYVVWEVAKRGLVVGITRNTVVTLFSRSTVKEFVDFIMTEILPIVE</sequence>
<organism evidence="1 2">
    <name type="scientific">Hadarchaeum yellowstonense</name>
    <dbReference type="NCBI Taxonomy" id="1776334"/>
    <lineage>
        <taxon>Archaea</taxon>
        <taxon>Methanobacteriati</taxon>
        <taxon>Candidatus Hadarchaeota</taxon>
        <taxon>Candidatus Hadarchaeia</taxon>
        <taxon>Candidatus Hadarchaeales</taxon>
        <taxon>Candidatus Hadarchaeaceae</taxon>
        <taxon>Candidatus Hadarchaeum</taxon>
    </lineage>
</organism>
<accession>A0A147K135</accession>
<name>A0A147K135_HADYE</name>
<comment type="caution">
    <text evidence="1">The sequence shown here is derived from an EMBL/GenBank/DDBJ whole genome shotgun (WGS) entry which is preliminary data.</text>
</comment>
<dbReference type="Proteomes" id="UP000074294">
    <property type="component" value="Unassembled WGS sequence"/>
</dbReference>
<dbReference type="STRING" id="1776334.APZ16_04315"/>
<protein>
    <submittedName>
        <fullName evidence="1">Uncharacterized protein</fullName>
    </submittedName>
</protein>
<gene>
    <name evidence="1" type="ORF">APZ16_04315</name>
</gene>
<evidence type="ECO:0000313" key="1">
    <source>
        <dbReference type="EMBL" id="KUO42522.1"/>
    </source>
</evidence>
<dbReference type="EMBL" id="LQMQ01000005">
    <property type="protein sequence ID" value="KUO42522.1"/>
    <property type="molecule type" value="Genomic_DNA"/>
</dbReference>
<reference evidence="1 2" key="1">
    <citation type="journal article" date="2016" name="Nat. Microbiol.">
        <title>Genomic inference of the metabolism of cosmopolitan subsurface Archaea, Hadesarchaea.</title>
        <authorList>
            <person name="Baker B.J."/>
            <person name="Saw J.H."/>
            <person name="Lind A.E."/>
            <person name="Lazar C.S."/>
            <person name="Hinrichs K.-U."/>
            <person name="Teske A.P."/>
            <person name="Ettema T.J."/>
        </authorList>
    </citation>
    <scope>NUCLEOTIDE SEQUENCE [LARGE SCALE GENOMIC DNA]</scope>
</reference>
<dbReference type="AlphaFoldDB" id="A0A147K135"/>
<evidence type="ECO:0000313" key="2">
    <source>
        <dbReference type="Proteomes" id="UP000074294"/>
    </source>
</evidence>